<dbReference type="Proteomes" id="UP000234433">
    <property type="component" value="Unassembled WGS sequence"/>
</dbReference>
<dbReference type="AlphaFoldDB" id="A0A2H1KZW2"/>
<sequence length="91" mass="9992">MLKRLECLVPGSRQGLRTLQSHRISETIIHVGRGVEPDPGVLVIVYRSTNPLMKARASGREAKRFGNAGPYFNDLKSASPYGLSLLTRGLD</sequence>
<proteinExistence type="predicted"/>
<name>A0A2H1KZW2_9MICO</name>
<accession>A0A2H1KZW2</accession>
<reference evidence="1 2" key="1">
    <citation type="submission" date="2017-03" db="EMBL/GenBank/DDBJ databases">
        <authorList>
            <person name="Afonso C.L."/>
            <person name="Miller P.J."/>
            <person name="Scott M.A."/>
            <person name="Spackman E."/>
            <person name="Goraichik I."/>
            <person name="Dimitrov K.M."/>
            <person name="Suarez D.L."/>
            <person name="Swayne D.E."/>
        </authorList>
    </citation>
    <scope>NUCLEOTIDE SEQUENCE [LARGE SCALE GENOMIC DNA]</scope>
    <source>
        <strain evidence="1 2">CNRZ 918</strain>
    </source>
</reference>
<gene>
    <name evidence="1" type="ORF">BANT918_03318</name>
</gene>
<organism evidence="1 2">
    <name type="scientific">Brevibacterium antiquum CNRZ 918</name>
    <dbReference type="NCBI Taxonomy" id="1255637"/>
    <lineage>
        <taxon>Bacteria</taxon>
        <taxon>Bacillati</taxon>
        <taxon>Actinomycetota</taxon>
        <taxon>Actinomycetes</taxon>
        <taxon>Micrococcales</taxon>
        <taxon>Brevibacteriaceae</taxon>
        <taxon>Brevibacterium</taxon>
    </lineage>
</organism>
<protein>
    <submittedName>
        <fullName evidence="1">Uncharacterized protein</fullName>
    </submittedName>
</protein>
<dbReference type="EMBL" id="FXZD01000023">
    <property type="protein sequence ID" value="SMY05241.1"/>
    <property type="molecule type" value="Genomic_DNA"/>
</dbReference>
<evidence type="ECO:0000313" key="2">
    <source>
        <dbReference type="Proteomes" id="UP000234433"/>
    </source>
</evidence>
<evidence type="ECO:0000313" key="1">
    <source>
        <dbReference type="EMBL" id="SMY05241.1"/>
    </source>
</evidence>